<dbReference type="KEGG" id="nyu:D7D52_04625"/>
<dbReference type="SUPFAM" id="SSF52980">
    <property type="entry name" value="Restriction endonuclease-like"/>
    <property type="match status" value="1"/>
</dbReference>
<keyword evidence="3" id="KW-1185">Reference proteome</keyword>
<keyword evidence="2" id="KW-0378">Hydrolase</keyword>
<protein>
    <submittedName>
        <fullName evidence="2">Uma2 family endonuclease</fullName>
    </submittedName>
</protein>
<name>A0A386Z843_9NOCA</name>
<organism evidence="2 3">
    <name type="scientific">Nocardia yunnanensis</name>
    <dbReference type="NCBI Taxonomy" id="2382165"/>
    <lineage>
        <taxon>Bacteria</taxon>
        <taxon>Bacillati</taxon>
        <taxon>Actinomycetota</taxon>
        <taxon>Actinomycetes</taxon>
        <taxon>Mycobacteriales</taxon>
        <taxon>Nocardiaceae</taxon>
        <taxon>Nocardia</taxon>
    </lineage>
</organism>
<dbReference type="CDD" id="cd06260">
    <property type="entry name" value="DUF820-like"/>
    <property type="match status" value="1"/>
</dbReference>
<gene>
    <name evidence="2" type="ORF">D7D52_04625</name>
</gene>
<evidence type="ECO:0000313" key="3">
    <source>
        <dbReference type="Proteomes" id="UP000267164"/>
    </source>
</evidence>
<proteinExistence type="predicted"/>
<keyword evidence="2" id="KW-0540">Nuclease</keyword>
<reference evidence="2 3" key="1">
    <citation type="submission" date="2018-09" db="EMBL/GenBank/DDBJ databases">
        <title>Nocardia yunnanensis sp. nov., an actinomycete isolated from a soil sample.</title>
        <authorList>
            <person name="Zhang J."/>
        </authorList>
    </citation>
    <scope>NUCLEOTIDE SEQUENCE [LARGE SCALE GENOMIC DNA]</scope>
    <source>
        <strain evidence="2 3">CFHS0054</strain>
    </source>
</reference>
<dbReference type="EMBL" id="CP032568">
    <property type="protein sequence ID" value="AYF73264.1"/>
    <property type="molecule type" value="Genomic_DNA"/>
</dbReference>
<evidence type="ECO:0000313" key="2">
    <source>
        <dbReference type="EMBL" id="AYF73264.1"/>
    </source>
</evidence>
<dbReference type="GO" id="GO:0004519">
    <property type="term" value="F:endonuclease activity"/>
    <property type="evidence" value="ECO:0007669"/>
    <property type="project" value="UniProtKB-KW"/>
</dbReference>
<dbReference type="InterPro" id="IPR008538">
    <property type="entry name" value="Uma2"/>
</dbReference>
<dbReference type="PANTHER" id="PTHR35400:SF3">
    <property type="entry name" value="SLL1072 PROTEIN"/>
    <property type="match status" value="1"/>
</dbReference>
<sequence length="190" mass="20992">MTVPAMRPRPGNLREVAETIERTTGLRVEVLGGKLVMSPTPRGKHAGVVRRLRQQLEPQLTEGLAPYEVSSIPMPGDPDDYCTPDLVVLPETWEDDDEWLADPQEVELAVEVISKSEKARQISDKNGWYATAGVRVLLVVDPRFGSWTLFTRPKNGEYQGRLDGTYGEDVPLPGAFGFSLDTRGLPVYGA</sequence>
<dbReference type="InterPro" id="IPR012296">
    <property type="entry name" value="Nuclease_put_TT1808"/>
</dbReference>
<dbReference type="OrthoDB" id="9799703at2"/>
<dbReference type="AlphaFoldDB" id="A0A386Z843"/>
<feature type="domain" description="Putative restriction endonuclease" evidence="1">
    <location>
        <begin position="20"/>
        <end position="181"/>
    </location>
</feature>
<dbReference type="Pfam" id="PF05685">
    <property type="entry name" value="Uma2"/>
    <property type="match status" value="1"/>
</dbReference>
<dbReference type="PANTHER" id="PTHR35400">
    <property type="entry name" value="SLR1083 PROTEIN"/>
    <property type="match status" value="1"/>
</dbReference>
<accession>A0A386Z843</accession>
<dbReference type="InterPro" id="IPR011335">
    <property type="entry name" value="Restrct_endonuc-II-like"/>
</dbReference>
<evidence type="ECO:0000259" key="1">
    <source>
        <dbReference type="Pfam" id="PF05685"/>
    </source>
</evidence>
<dbReference type="Proteomes" id="UP000267164">
    <property type="component" value="Chromosome"/>
</dbReference>
<dbReference type="RefSeq" id="WP_120735201.1">
    <property type="nucleotide sequence ID" value="NZ_CP032568.1"/>
</dbReference>
<keyword evidence="2" id="KW-0255">Endonuclease</keyword>
<dbReference type="Gene3D" id="3.90.1570.10">
    <property type="entry name" value="tt1808, chain A"/>
    <property type="match status" value="1"/>
</dbReference>